<reference evidence="7 8" key="1">
    <citation type="submission" date="2021-01" db="EMBL/GenBank/DDBJ databases">
        <title>Genomic Encyclopedia of Type Strains, Phase IV (KMG-IV): sequencing the most valuable type-strain genomes for metagenomic binning, comparative biology and taxonomic classification.</title>
        <authorList>
            <person name="Goeker M."/>
        </authorList>
    </citation>
    <scope>NUCLEOTIDE SEQUENCE [LARGE SCALE GENOMIC DNA]</scope>
    <source>
        <strain evidence="7 8">DSM 25890</strain>
    </source>
</reference>
<dbReference type="EC" id="3.2.1.4" evidence="7"/>
<evidence type="ECO:0000256" key="3">
    <source>
        <dbReference type="ARBA" id="ARBA00022670"/>
    </source>
</evidence>
<gene>
    <name evidence="7" type="ORF">JOC73_000610</name>
</gene>
<dbReference type="RefSeq" id="WP_204400370.1">
    <property type="nucleotide sequence ID" value="NZ_JAFBEE010000002.1"/>
</dbReference>
<name>A0ABS2NMC8_9FIRM</name>
<dbReference type="InterPro" id="IPR051464">
    <property type="entry name" value="Peptidase_M42_aminopept"/>
</dbReference>
<keyword evidence="8" id="KW-1185">Reference proteome</keyword>
<keyword evidence="4" id="KW-0479">Metal-binding</keyword>
<dbReference type="Gene3D" id="3.40.630.10">
    <property type="entry name" value="Zn peptidases"/>
    <property type="match status" value="1"/>
</dbReference>
<keyword evidence="2" id="KW-0031">Aminopeptidase</keyword>
<dbReference type="PIRSF" id="PIRSF001123">
    <property type="entry name" value="PepA_GA"/>
    <property type="match status" value="1"/>
</dbReference>
<dbReference type="PANTHER" id="PTHR32481:SF0">
    <property type="entry name" value="AMINOPEPTIDASE YPDE-RELATED"/>
    <property type="match status" value="1"/>
</dbReference>
<evidence type="ECO:0000256" key="1">
    <source>
        <dbReference type="ARBA" id="ARBA00006272"/>
    </source>
</evidence>
<dbReference type="Proteomes" id="UP001314796">
    <property type="component" value="Unassembled WGS sequence"/>
</dbReference>
<evidence type="ECO:0000256" key="6">
    <source>
        <dbReference type="PIRNR" id="PIRNR001123"/>
    </source>
</evidence>
<comment type="caution">
    <text evidence="7">The sequence shown here is derived from an EMBL/GenBank/DDBJ whole genome shotgun (WGS) entry which is preliminary data.</text>
</comment>
<dbReference type="CDD" id="cd05656">
    <property type="entry name" value="M42_Frv"/>
    <property type="match status" value="1"/>
</dbReference>
<dbReference type="Gene3D" id="2.40.30.40">
    <property type="entry name" value="Peptidase M42, domain 2"/>
    <property type="match status" value="1"/>
</dbReference>
<evidence type="ECO:0000256" key="4">
    <source>
        <dbReference type="ARBA" id="ARBA00022723"/>
    </source>
</evidence>
<dbReference type="PANTHER" id="PTHR32481">
    <property type="entry name" value="AMINOPEPTIDASE"/>
    <property type="match status" value="1"/>
</dbReference>
<evidence type="ECO:0000256" key="5">
    <source>
        <dbReference type="ARBA" id="ARBA00022801"/>
    </source>
</evidence>
<dbReference type="EMBL" id="JAFBEE010000002">
    <property type="protein sequence ID" value="MBM7614101.1"/>
    <property type="molecule type" value="Genomic_DNA"/>
</dbReference>
<organism evidence="7 8">
    <name type="scientific">Alkaliphilus hydrothermalis</name>
    <dbReference type="NCBI Taxonomy" id="1482730"/>
    <lineage>
        <taxon>Bacteria</taxon>
        <taxon>Bacillati</taxon>
        <taxon>Bacillota</taxon>
        <taxon>Clostridia</taxon>
        <taxon>Peptostreptococcales</taxon>
        <taxon>Natronincolaceae</taxon>
        <taxon>Alkaliphilus</taxon>
    </lineage>
</organism>
<evidence type="ECO:0000313" key="7">
    <source>
        <dbReference type="EMBL" id="MBM7614101.1"/>
    </source>
</evidence>
<protein>
    <submittedName>
        <fullName evidence="7">Endoglucanase</fullName>
        <ecNumber evidence="7">3.2.1.4</ecNumber>
    </submittedName>
</protein>
<dbReference type="InterPro" id="IPR023367">
    <property type="entry name" value="Peptidase_M42_dom2"/>
</dbReference>
<keyword evidence="5 7" id="KW-0378">Hydrolase</keyword>
<dbReference type="Pfam" id="PF05343">
    <property type="entry name" value="Peptidase_M42"/>
    <property type="match status" value="1"/>
</dbReference>
<accession>A0ABS2NMC8</accession>
<proteinExistence type="inferred from homology"/>
<dbReference type="SUPFAM" id="SSF53187">
    <property type="entry name" value="Zn-dependent exopeptidases"/>
    <property type="match status" value="1"/>
</dbReference>
<keyword evidence="7" id="KW-0326">Glycosidase</keyword>
<evidence type="ECO:0000256" key="2">
    <source>
        <dbReference type="ARBA" id="ARBA00022438"/>
    </source>
</evidence>
<dbReference type="GO" id="GO:0008810">
    <property type="term" value="F:cellulase activity"/>
    <property type="evidence" value="ECO:0007669"/>
    <property type="project" value="UniProtKB-EC"/>
</dbReference>
<sequence length="349" mass="38194">MKTKELIQILTEASGVSGHEEEVAGVIEGYLKEFCDELKRDALGNIIALKKGTKGNSKVMLAAHMDEIGLMVKDIDENGFVRFTNIGGVDQRTLLCQEVIIHGKEKVYGIIGVKPPHLTTAEERGKALTIEELMIDTGYRQEELKDLISVGDVVTIKRNLISLKNDWISGKALDDRVGVAVLYACLKELQDVNHQADVYCVATVQEEMGTRGAVTSTYGIDPDIGIAIDVGFGRTPELSQYLTIELDKGPAFTTGPNIHPAVFDSLKTVAKDNYISYQVEIATGSTGTDAWPMQITNAGVATGVISIPLRYMHTSVETISISDIEKSGKLLAKYIMSLNDKNMEEFLCY</sequence>
<dbReference type="InterPro" id="IPR008007">
    <property type="entry name" value="Peptidase_M42"/>
</dbReference>
<evidence type="ECO:0000313" key="8">
    <source>
        <dbReference type="Proteomes" id="UP001314796"/>
    </source>
</evidence>
<keyword evidence="3" id="KW-0645">Protease</keyword>
<dbReference type="SUPFAM" id="SSF101821">
    <property type="entry name" value="Aminopeptidase/glucanase lid domain"/>
    <property type="match status" value="1"/>
</dbReference>
<comment type="similarity">
    <text evidence="1 6">Belongs to the peptidase M42 family.</text>
</comment>